<dbReference type="EMBL" id="KV428364">
    <property type="protein sequence ID" value="KZT32241.1"/>
    <property type="molecule type" value="Genomic_DNA"/>
</dbReference>
<protein>
    <recommendedName>
        <fullName evidence="3">Protein kinase domain-containing protein</fullName>
    </recommendedName>
</protein>
<dbReference type="AlphaFoldDB" id="A0A165XJ33"/>
<evidence type="ECO:0000313" key="1">
    <source>
        <dbReference type="EMBL" id="KZT32241.1"/>
    </source>
</evidence>
<sequence>MSTGAMNQLYGPQDLTAHIMYSEEFAYAVASGGFADIFRAKYEIMDVAVKVMRSHFMNEEKRQKWSTVRSLTACYIIV</sequence>
<evidence type="ECO:0008006" key="3">
    <source>
        <dbReference type="Google" id="ProtNLM"/>
    </source>
</evidence>
<keyword evidence="2" id="KW-1185">Reference proteome</keyword>
<proteinExistence type="predicted"/>
<name>A0A165XJ33_9AGAM</name>
<evidence type="ECO:0000313" key="2">
    <source>
        <dbReference type="Proteomes" id="UP000076798"/>
    </source>
</evidence>
<accession>A0A165XJ33</accession>
<organism evidence="1 2">
    <name type="scientific">Sistotremastrum suecicum HHB10207 ss-3</name>
    <dbReference type="NCBI Taxonomy" id="1314776"/>
    <lineage>
        <taxon>Eukaryota</taxon>
        <taxon>Fungi</taxon>
        <taxon>Dikarya</taxon>
        <taxon>Basidiomycota</taxon>
        <taxon>Agaricomycotina</taxon>
        <taxon>Agaricomycetes</taxon>
        <taxon>Sistotremastrales</taxon>
        <taxon>Sistotremastraceae</taxon>
        <taxon>Sistotremastrum</taxon>
    </lineage>
</organism>
<dbReference type="Gene3D" id="3.30.200.20">
    <property type="entry name" value="Phosphorylase Kinase, domain 1"/>
    <property type="match status" value="1"/>
</dbReference>
<dbReference type="Proteomes" id="UP000076798">
    <property type="component" value="Unassembled WGS sequence"/>
</dbReference>
<gene>
    <name evidence="1" type="ORF">SISSUDRAFT_1055781</name>
</gene>
<reference evidence="1 2" key="1">
    <citation type="journal article" date="2016" name="Mol. Biol. Evol.">
        <title>Comparative Genomics of Early-Diverging Mushroom-Forming Fungi Provides Insights into the Origins of Lignocellulose Decay Capabilities.</title>
        <authorList>
            <person name="Nagy L.G."/>
            <person name="Riley R."/>
            <person name="Tritt A."/>
            <person name="Adam C."/>
            <person name="Daum C."/>
            <person name="Floudas D."/>
            <person name="Sun H."/>
            <person name="Yadav J.S."/>
            <person name="Pangilinan J."/>
            <person name="Larsson K.H."/>
            <person name="Matsuura K."/>
            <person name="Barry K."/>
            <person name="Labutti K."/>
            <person name="Kuo R."/>
            <person name="Ohm R.A."/>
            <person name="Bhattacharya S.S."/>
            <person name="Shirouzu T."/>
            <person name="Yoshinaga Y."/>
            <person name="Martin F.M."/>
            <person name="Grigoriev I.V."/>
            <person name="Hibbett D.S."/>
        </authorList>
    </citation>
    <scope>NUCLEOTIDE SEQUENCE [LARGE SCALE GENOMIC DNA]</scope>
    <source>
        <strain evidence="1 2">HHB10207 ss-3</strain>
    </source>
</reference>